<dbReference type="EMBL" id="HG792017">
    <property type="protein sequence ID" value="CDM33332.1"/>
    <property type="molecule type" value="Genomic_DNA"/>
</dbReference>
<organism evidence="1 2">
    <name type="scientific">Penicillium roqueforti (strain FM164)</name>
    <dbReference type="NCBI Taxonomy" id="1365484"/>
    <lineage>
        <taxon>Eukaryota</taxon>
        <taxon>Fungi</taxon>
        <taxon>Dikarya</taxon>
        <taxon>Ascomycota</taxon>
        <taxon>Pezizomycotina</taxon>
        <taxon>Eurotiomycetes</taxon>
        <taxon>Eurotiomycetidae</taxon>
        <taxon>Eurotiales</taxon>
        <taxon>Aspergillaceae</taxon>
        <taxon>Penicillium</taxon>
    </lineage>
</organism>
<protein>
    <submittedName>
        <fullName evidence="1">Genomic scaffold, ProqFM164S03</fullName>
    </submittedName>
</protein>
<keyword evidence="2" id="KW-1185">Reference proteome</keyword>
<evidence type="ECO:0000313" key="2">
    <source>
        <dbReference type="Proteomes" id="UP000030686"/>
    </source>
</evidence>
<sequence>MRPGTKDARTQGPLIHRMEKGTYAASKQVFLRGAMKRAMILAMRLEMFGKRVAYHLAVAFYRDTFNILPLNLIWEV</sequence>
<reference evidence="1" key="1">
    <citation type="journal article" date="2014" name="Nat. Commun.">
        <title>Multiple recent horizontal transfers of a large genomic region in cheese making fungi.</title>
        <authorList>
            <person name="Cheeseman K."/>
            <person name="Ropars J."/>
            <person name="Renault P."/>
            <person name="Dupont J."/>
            <person name="Gouzy J."/>
            <person name="Branca A."/>
            <person name="Abraham A.L."/>
            <person name="Ceppi M."/>
            <person name="Conseiller E."/>
            <person name="Debuchy R."/>
            <person name="Malagnac F."/>
            <person name="Goarin A."/>
            <person name="Silar P."/>
            <person name="Lacoste S."/>
            <person name="Sallet E."/>
            <person name="Bensimon A."/>
            <person name="Giraud T."/>
            <person name="Brygoo Y."/>
        </authorList>
    </citation>
    <scope>NUCLEOTIDE SEQUENCE [LARGE SCALE GENOMIC DNA]</scope>
    <source>
        <strain evidence="1">FM164</strain>
    </source>
</reference>
<proteinExistence type="predicted"/>
<evidence type="ECO:0000313" key="1">
    <source>
        <dbReference type="EMBL" id="CDM33332.1"/>
    </source>
</evidence>
<accession>W6QUW5</accession>
<name>W6QUW5_PENRF</name>
<dbReference type="AlphaFoldDB" id="W6QUW5"/>
<dbReference type="Proteomes" id="UP000030686">
    <property type="component" value="Unassembled WGS sequence"/>
</dbReference>
<gene>
    <name evidence="1" type="ORF">PROQFM164_S03g000056</name>
</gene>